<dbReference type="GeneID" id="95374498"/>
<dbReference type="EMBL" id="CP026520">
    <property type="protein sequence ID" value="QAV17359.1"/>
    <property type="molecule type" value="Genomic_DNA"/>
</dbReference>
<dbReference type="InterPro" id="IPR004338">
    <property type="entry name" value="NqrB/RnfD"/>
</dbReference>
<dbReference type="Proteomes" id="UP001527202">
    <property type="component" value="Unassembled WGS sequence"/>
</dbReference>
<dbReference type="AlphaFoldDB" id="A0A410WSI3"/>
<keyword evidence="7 9" id="KW-1133">Transmembrane helix</keyword>
<sequence>MSKDPRLYILAFLLSFVAAGQLFLGFFQRWDSFFASVFTAVVLEFVLVGLLKKKWAFPLSALITGIGISLLLSSYAVWPYVLTAVLAVTIKQFVRLRGAHIFNPNNVAMVIMLIALPAYAVSTPKQWTNGIEVMSLIMILGLFAAYKAKRLDSVLAFIGGFSFFAAIRVGFFGEPALYAFGPMMGASFQLFSFFMITDPKTTPPTRKARILFAFLIAFTDAWLRVNQITNSQFYASFLVTLLLGVPYRLLAKKAGETGIPV</sequence>
<evidence type="ECO:0000256" key="1">
    <source>
        <dbReference type="ARBA" id="ARBA00022448"/>
    </source>
</evidence>
<evidence type="ECO:0000256" key="2">
    <source>
        <dbReference type="ARBA" id="ARBA00022553"/>
    </source>
</evidence>
<dbReference type="PANTHER" id="PTHR30578">
    <property type="entry name" value="ELECTRON TRANSPORT COMPLEX PROTEIN RNFD"/>
    <property type="match status" value="1"/>
</dbReference>
<evidence type="ECO:0000256" key="9">
    <source>
        <dbReference type="SAM" id="Phobius"/>
    </source>
</evidence>
<keyword evidence="6" id="KW-1278">Translocase</keyword>
<keyword evidence="13" id="KW-1185">Reference proteome</keyword>
<evidence type="ECO:0000256" key="4">
    <source>
        <dbReference type="ARBA" id="ARBA00022643"/>
    </source>
</evidence>
<keyword evidence="8 9" id="KW-0472">Membrane</keyword>
<evidence type="ECO:0000256" key="6">
    <source>
        <dbReference type="ARBA" id="ARBA00022967"/>
    </source>
</evidence>
<feature type="transmembrane region" description="Helical" evidence="9">
    <location>
        <begin position="101"/>
        <end position="121"/>
    </location>
</feature>
<keyword evidence="4" id="KW-0288">FMN</keyword>
<feature type="transmembrane region" description="Helical" evidence="9">
    <location>
        <begin position="7"/>
        <end position="27"/>
    </location>
</feature>
<evidence type="ECO:0000256" key="7">
    <source>
        <dbReference type="ARBA" id="ARBA00022989"/>
    </source>
</evidence>
<proteinExistence type="predicted"/>
<evidence type="ECO:0000313" key="12">
    <source>
        <dbReference type="Proteomes" id="UP000288943"/>
    </source>
</evidence>
<dbReference type="Proteomes" id="UP000288943">
    <property type="component" value="Chromosome"/>
</dbReference>
<keyword evidence="3" id="KW-0285">Flavoprotein</keyword>
<evidence type="ECO:0000313" key="13">
    <source>
        <dbReference type="Proteomes" id="UP001527202"/>
    </source>
</evidence>
<keyword evidence="1" id="KW-0813">Transport</keyword>
<feature type="transmembrane region" description="Helical" evidence="9">
    <location>
        <begin position="33"/>
        <end position="50"/>
    </location>
</feature>
<dbReference type="PANTHER" id="PTHR30578:SF0">
    <property type="entry name" value="ION-TRANSLOCATING OXIDOREDUCTASE COMPLEX SUBUNIT D"/>
    <property type="match status" value="1"/>
</dbReference>
<evidence type="ECO:0000313" key="10">
    <source>
        <dbReference type="EMBL" id="MCY9595597.1"/>
    </source>
</evidence>
<feature type="transmembrane region" description="Helical" evidence="9">
    <location>
        <begin position="231"/>
        <end position="250"/>
    </location>
</feature>
<feature type="transmembrane region" description="Helical" evidence="9">
    <location>
        <begin position="177"/>
        <end position="196"/>
    </location>
</feature>
<feature type="transmembrane region" description="Helical" evidence="9">
    <location>
        <begin position="153"/>
        <end position="171"/>
    </location>
</feature>
<reference evidence="10 13" key="2">
    <citation type="submission" date="2022-05" db="EMBL/GenBank/DDBJ databases">
        <title>Genome Sequencing of Bee-Associated Microbes.</title>
        <authorList>
            <person name="Dunlap C."/>
        </authorList>
    </citation>
    <scope>NUCLEOTIDE SEQUENCE [LARGE SCALE GENOMIC DNA]</scope>
    <source>
        <strain evidence="10 13">NRRL B-23120</strain>
    </source>
</reference>
<dbReference type="GO" id="GO:0055085">
    <property type="term" value="P:transmembrane transport"/>
    <property type="evidence" value="ECO:0007669"/>
    <property type="project" value="InterPro"/>
</dbReference>
<gene>
    <name evidence="10" type="ORF">M5X16_07425</name>
    <name evidence="11" type="ORF">PC41400_06650</name>
</gene>
<accession>A0A410WSI3</accession>
<evidence type="ECO:0000256" key="5">
    <source>
        <dbReference type="ARBA" id="ARBA00022692"/>
    </source>
</evidence>
<dbReference type="GO" id="GO:0005886">
    <property type="term" value="C:plasma membrane"/>
    <property type="evidence" value="ECO:0007669"/>
    <property type="project" value="TreeGrafter"/>
</dbReference>
<organism evidence="11 12">
    <name type="scientific">Paenibacillus chitinolyticus</name>
    <dbReference type="NCBI Taxonomy" id="79263"/>
    <lineage>
        <taxon>Bacteria</taxon>
        <taxon>Bacillati</taxon>
        <taxon>Bacillota</taxon>
        <taxon>Bacilli</taxon>
        <taxon>Bacillales</taxon>
        <taxon>Paenibacillaceae</taxon>
        <taxon>Paenibacillus</taxon>
    </lineage>
</organism>
<keyword evidence="2" id="KW-0597">Phosphoprotein</keyword>
<evidence type="ECO:0000313" key="11">
    <source>
        <dbReference type="EMBL" id="QAV17359.1"/>
    </source>
</evidence>
<dbReference type="EMBL" id="JAMDMJ010000008">
    <property type="protein sequence ID" value="MCY9595597.1"/>
    <property type="molecule type" value="Genomic_DNA"/>
</dbReference>
<dbReference type="KEGG" id="pchi:PC41400_06650"/>
<protein>
    <submittedName>
        <fullName evidence="10">RnfABCDGE type electron transport complex subunit D</fullName>
    </submittedName>
</protein>
<keyword evidence="5 9" id="KW-0812">Transmembrane</keyword>
<feature type="transmembrane region" description="Helical" evidence="9">
    <location>
        <begin position="208"/>
        <end position="225"/>
    </location>
</feature>
<reference evidence="11 12" key="1">
    <citation type="submission" date="2018-01" db="EMBL/GenBank/DDBJ databases">
        <title>The whole genome sequencing and assembly of Paenibacillus chitinolyticus KCCM 41400 strain.</title>
        <authorList>
            <person name="Kim J.-Y."/>
            <person name="Park M.-K."/>
            <person name="Lee Y.-J."/>
            <person name="Yi H."/>
            <person name="Bahn Y.-S."/>
            <person name="Kim J.F."/>
            <person name="Lee D.-W."/>
        </authorList>
    </citation>
    <scope>NUCLEOTIDE SEQUENCE [LARGE SCALE GENOMIC DNA]</scope>
    <source>
        <strain evidence="11 12">KCCM 41400</strain>
    </source>
</reference>
<name>A0A410WSI3_9BACL</name>
<evidence type="ECO:0000256" key="8">
    <source>
        <dbReference type="ARBA" id="ARBA00023136"/>
    </source>
</evidence>
<evidence type="ECO:0000256" key="3">
    <source>
        <dbReference type="ARBA" id="ARBA00022630"/>
    </source>
</evidence>
<dbReference type="RefSeq" id="WP_042229543.1">
    <property type="nucleotide sequence ID" value="NZ_CP026520.1"/>
</dbReference>
<feature type="transmembrane region" description="Helical" evidence="9">
    <location>
        <begin position="127"/>
        <end position="146"/>
    </location>
</feature>
<dbReference type="OrthoDB" id="260854at2"/>